<evidence type="ECO:0000313" key="3">
    <source>
        <dbReference type="Proteomes" id="UP000655225"/>
    </source>
</evidence>
<dbReference type="Proteomes" id="UP000655225">
    <property type="component" value="Unassembled WGS sequence"/>
</dbReference>
<dbReference type="PANTHER" id="PTHR37754:SF1">
    <property type="entry name" value="CALCIUM ION-BINDING PROTEIN"/>
    <property type="match status" value="1"/>
</dbReference>
<accession>A0A834YJ75</accession>
<dbReference type="EMBL" id="JABCRI010000021">
    <property type="protein sequence ID" value="KAF8380566.1"/>
    <property type="molecule type" value="Genomic_DNA"/>
</dbReference>
<comment type="caution">
    <text evidence="2">The sequence shown here is derived from an EMBL/GenBank/DDBJ whole genome shotgun (WGS) entry which is preliminary data.</text>
</comment>
<proteinExistence type="predicted"/>
<keyword evidence="3" id="KW-1185">Reference proteome</keyword>
<dbReference type="PANTHER" id="PTHR37754">
    <property type="entry name" value="CALCIUM ION-BINDING PROTEIN"/>
    <property type="match status" value="1"/>
</dbReference>
<dbReference type="OMA" id="HYDVPSR"/>
<evidence type="ECO:0000256" key="1">
    <source>
        <dbReference type="SAM" id="MobiDB-lite"/>
    </source>
</evidence>
<feature type="region of interest" description="Disordered" evidence="1">
    <location>
        <begin position="170"/>
        <end position="189"/>
    </location>
</feature>
<dbReference type="AlphaFoldDB" id="A0A834YJ75"/>
<reference evidence="2 3" key="1">
    <citation type="submission" date="2020-04" db="EMBL/GenBank/DDBJ databases">
        <title>Plant Genome Project.</title>
        <authorList>
            <person name="Zhang R.-G."/>
        </authorList>
    </citation>
    <scope>NUCLEOTIDE SEQUENCE [LARGE SCALE GENOMIC DNA]</scope>
    <source>
        <strain evidence="2">YNK0</strain>
        <tissue evidence="2">Leaf</tissue>
    </source>
</reference>
<evidence type="ECO:0008006" key="4">
    <source>
        <dbReference type="Google" id="ProtNLM"/>
    </source>
</evidence>
<gene>
    <name evidence="2" type="ORF">HHK36_028054</name>
</gene>
<evidence type="ECO:0000313" key="2">
    <source>
        <dbReference type="EMBL" id="KAF8380566.1"/>
    </source>
</evidence>
<name>A0A834YJ75_TETSI</name>
<sequence length="189" mass="21228">MGLVMSSMGLGIPSMQMLSTVTDKLLYQQFIDKEIKDFDDFHMAMLDIFNTFNSAVPGKHYDVPSQADVKVCFDDWKSATEPDKKKRVFMEFMTKNVNTSKLDDSTMIAGVVTPPIAMALKRAGENVPQIRRIKIIPDVIFVPSMTLLALVSVKITRRIVSKKTNHRIIDRQDSANQGPKRDVHVGGAR</sequence>
<dbReference type="OrthoDB" id="1868634at2759"/>
<organism evidence="2 3">
    <name type="scientific">Tetracentron sinense</name>
    <name type="common">Spur-leaf</name>
    <dbReference type="NCBI Taxonomy" id="13715"/>
    <lineage>
        <taxon>Eukaryota</taxon>
        <taxon>Viridiplantae</taxon>
        <taxon>Streptophyta</taxon>
        <taxon>Embryophyta</taxon>
        <taxon>Tracheophyta</taxon>
        <taxon>Spermatophyta</taxon>
        <taxon>Magnoliopsida</taxon>
        <taxon>Trochodendrales</taxon>
        <taxon>Trochodendraceae</taxon>
        <taxon>Tetracentron</taxon>
    </lineage>
</organism>
<protein>
    <recommendedName>
        <fullName evidence="4">Calcium ion-binding protein</fullName>
    </recommendedName>
</protein>